<evidence type="ECO:0000313" key="2">
    <source>
        <dbReference type="EMBL" id="KAG7054048.1"/>
    </source>
</evidence>
<organism evidence="2 3">
    <name type="scientific">Colletotrichum scovillei</name>
    <dbReference type="NCBI Taxonomy" id="1209932"/>
    <lineage>
        <taxon>Eukaryota</taxon>
        <taxon>Fungi</taxon>
        <taxon>Dikarya</taxon>
        <taxon>Ascomycota</taxon>
        <taxon>Pezizomycotina</taxon>
        <taxon>Sordariomycetes</taxon>
        <taxon>Hypocreomycetidae</taxon>
        <taxon>Glomerellales</taxon>
        <taxon>Glomerellaceae</taxon>
        <taxon>Colletotrichum</taxon>
        <taxon>Colletotrichum acutatum species complex</taxon>
    </lineage>
</organism>
<name>A0A9P7RAY6_9PEZI</name>
<proteinExistence type="predicted"/>
<accession>A0A9P7RAY6</accession>
<dbReference type="Proteomes" id="UP000699042">
    <property type="component" value="Unassembled WGS sequence"/>
</dbReference>
<sequence length="108" mass="12231">MEMAYSRGKGPLSSPARRKLAFETQYDLAVSSFVRPTRTRDVEAEEHKLTGSYAAQRNGFSLPIRTLFLGWRHTYTPSTNHHRRRRNYSLDDPGKQSLTQAGEAFAAG</sequence>
<comment type="caution">
    <text evidence="2">The sequence shown here is derived from an EMBL/GenBank/DDBJ whole genome shotgun (WGS) entry which is preliminary data.</text>
</comment>
<evidence type="ECO:0000256" key="1">
    <source>
        <dbReference type="SAM" id="MobiDB-lite"/>
    </source>
</evidence>
<dbReference type="AlphaFoldDB" id="A0A9P7RAY6"/>
<feature type="region of interest" description="Disordered" evidence="1">
    <location>
        <begin position="78"/>
        <end position="108"/>
    </location>
</feature>
<dbReference type="EMBL" id="JAESDN010000003">
    <property type="protein sequence ID" value="KAG7054048.1"/>
    <property type="molecule type" value="Genomic_DNA"/>
</dbReference>
<protein>
    <submittedName>
        <fullName evidence="2">Uncharacterized protein</fullName>
    </submittedName>
</protein>
<gene>
    <name evidence="2" type="ORF">JMJ77_001124</name>
</gene>
<reference evidence="2" key="1">
    <citation type="submission" date="2021-05" db="EMBL/GenBank/DDBJ databases">
        <title>Comparative genomics of three Colletotrichum scovillei strains and genetic complementation revealed genes involved fungal growth and virulence on chili pepper.</title>
        <authorList>
            <person name="Hsieh D.-K."/>
            <person name="Chuang S.-C."/>
            <person name="Chen C.-Y."/>
            <person name="Chao Y.-T."/>
            <person name="Lu M.-Y.J."/>
            <person name="Lee M.-H."/>
            <person name="Shih M.-C."/>
        </authorList>
    </citation>
    <scope>NUCLEOTIDE SEQUENCE</scope>
    <source>
        <strain evidence="2">Coll-153</strain>
    </source>
</reference>
<evidence type="ECO:0000313" key="3">
    <source>
        <dbReference type="Proteomes" id="UP000699042"/>
    </source>
</evidence>
<keyword evidence="3" id="KW-1185">Reference proteome</keyword>